<name>A0A9W9UKV7_PENBR</name>
<comment type="caution">
    <text evidence="1">The sequence shown here is derived from an EMBL/GenBank/DDBJ whole genome shotgun (WGS) entry which is preliminary data.</text>
</comment>
<proteinExistence type="predicted"/>
<organism evidence="1 2">
    <name type="scientific">Penicillium brevicompactum</name>
    <dbReference type="NCBI Taxonomy" id="5074"/>
    <lineage>
        <taxon>Eukaryota</taxon>
        <taxon>Fungi</taxon>
        <taxon>Dikarya</taxon>
        <taxon>Ascomycota</taxon>
        <taxon>Pezizomycotina</taxon>
        <taxon>Eurotiomycetes</taxon>
        <taxon>Eurotiomycetidae</taxon>
        <taxon>Eurotiales</taxon>
        <taxon>Aspergillaceae</taxon>
        <taxon>Penicillium</taxon>
    </lineage>
</organism>
<evidence type="ECO:0000313" key="1">
    <source>
        <dbReference type="EMBL" id="KAJ5342291.1"/>
    </source>
</evidence>
<accession>A0A9W9UKV7</accession>
<reference evidence="1" key="1">
    <citation type="submission" date="2022-12" db="EMBL/GenBank/DDBJ databases">
        <authorList>
            <person name="Petersen C."/>
        </authorList>
    </citation>
    <scope>NUCLEOTIDE SEQUENCE</scope>
    <source>
        <strain evidence="1">IBT 35675</strain>
    </source>
</reference>
<dbReference type="Proteomes" id="UP001148299">
    <property type="component" value="Unassembled WGS sequence"/>
</dbReference>
<dbReference type="AlphaFoldDB" id="A0A9W9UKV7"/>
<evidence type="ECO:0000313" key="2">
    <source>
        <dbReference type="Proteomes" id="UP001148299"/>
    </source>
</evidence>
<protein>
    <submittedName>
        <fullName evidence="1">Uncharacterized protein</fullName>
    </submittedName>
</protein>
<sequence length="129" mass="14640">MLVDNDIVPRPSIPTASFWTPAQTKSAIVIRMEAKVTRVSILLDIFLEGRYHGLLVGDFEGLKPEWRQRFDVVDHVGEEVELGELIPGVNANDHHFFDSWKSCWAIGVQHRLRGRSSDNCQQSNDVKTP</sequence>
<keyword evidence="2" id="KW-1185">Reference proteome</keyword>
<dbReference type="EMBL" id="JAPZBR010000008">
    <property type="protein sequence ID" value="KAJ5342291.1"/>
    <property type="molecule type" value="Genomic_DNA"/>
</dbReference>
<reference evidence="1" key="2">
    <citation type="journal article" date="2023" name="IMA Fungus">
        <title>Comparative genomic study of the Penicillium genus elucidates a diverse pangenome and 15 lateral gene transfer events.</title>
        <authorList>
            <person name="Petersen C."/>
            <person name="Sorensen T."/>
            <person name="Nielsen M.R."/>
            <person name="Sondergaard T.E."/>
            <person name="Sorensen J.L."/>
            <person name="Fitzpatrick D.A."/>
            <person name="Frisvad J.C."/>
            <person name="Nielsen K.L."/>
        </authorList>
    </citation>
    <scope>NUCLEOTIDE SEQUENCE</scope>
    <source>
        <strain evidence="1">IBT 35675</strain>
    </source>
</reference>
<gene>
    <name evidence="1" type="ORF">N7541_011415</name>
</gene>